<proteinExistence type="predicted"/>
<name>A0AAW2FYA3_9HYME</name>
<dbReference type="Proteomes" id="UP001430953">
    <property type="component" value="Unassembled WGS sequence"/>
</dbReference>
<organism evidence="1 2">
    <name type="scientific">Cardiocondyla obscurior</name>
    <dbReference type="NCBI Taxonomy" id="286306"/>
    <lineage>
        <taxon>Eukaryota</taxon>
        <taxon>Metazoa</taxon>
        <taxon>Ecdysozoa</taxon>
        <taxon>Arthropoda</taxon>
        <taxon>Hexapoda</taxon>
        <taxon>Insecta</taxon>
        <taxon>Pterygota</taxon>
        <taxon>Neoptera</taxon>
        <taxon>Endopterygota</taxon>
        <taxon>Hymenoptera</taxon>
        <taxon>Apocrita</taxon>
        <taxon>Aculeata</taxon>
        <taxon>Formicoidea</taxon>
        <taxon>Formicidae</taxon>
        <taxon>Myrmicinae</taxon>
        <taxon>Cardiocondyla</taxon>
    </lineage>
</organism>
<sequence length="108" mass="12420">MKASNSAPSHPLPRHLLLPICIQTGIPYTRRVSRAHSLRGRSTIMNNCKSAKIIVAFLQSIFSNNIACLQMPVKRQRKKKIRNKEKLFLASIKQNYSYVHILYKSNNK</sequence>
<evidence type="ECO:0000313" key="2">
    <source>
        <dbReference type="Proteomes" id="UP001430953"/>
    </source>
</evidence>
<gene>
    <name evidence="1" type="ORF">PUN28_008430</name>
</gene>
<accession>A0AAW2FYA3</accession>
<protein>
    <submittedName>
        <fullName evidence="1">Uncharacterized protein</fullName>
    </submittedName>
</protein>
<comment type="caution">
    <text evidence="1">The sequence shown here is derived from an EMBL/GenBank/DDBJ whole genome shotgun (WGS) entry which is preliminary data.</text>
</comment>
<dbReference type="EMBL" id="JADYXP020000007">
    <property type="protein sequence ID" value="KAL0120748.1"/>
    <property type="molecule type" value="Genomic_DNA"/>
</dbReference>
<keyword evidence="2" id="KW-1185">Reference proteome</keyword>
<dbReference type="AlphaFoldDB" id="A0AAW2FYA3"/>
<evidence type="ECO:0000313" key="1">
    <source>
        <dbReference type="EMBL" id="KAL0120748.1"/>
    </source>
</evidence>
<reference evidence="1 2" key="1">
    <citation type="submission" date="2023-03" db="EMBL/GenBank/DDBJ databases">
        <title>High recombination rates correlate with genetic variation in Cardiocondyla obscurior ants.</title>
        <authorList>
            <person name="Errbii M."/>
        </authorList>
    </citation>
    <scope>NUCLEOTIDE SEQUENCE [LARGE SCALE GENOMIC DNA]</scope>
    <source>
        <strain evidence="1">Alpha-2009</strain>
        <tissue evidence="1">Whole body</tissue>
    </source>
</reference>